<sequence length="50" mass="5626">MRTTGSNMDEYQQILRLVCQRSIQRNYTLAFYGLPTKSAALPGAALFSSR</sequence>
<dbReference type="EMBL" id="FXWK01000001">
    <property type="protein sequence ID" value="SMQ72973.1"/>
    <property type="molecule type" value="Genomic_DNA"/>
</dbReference>
<dbReference type="AlphaFoldDB" id="A0A1Y6FKJ8"/>
<protein>
    <submittedName>
        <fullName evidence="1">Uncharacterized protein</fullName>
    </submittedName>
</protein>
<proteinExistence type="predicted"/>
<evidence type="ECO:0000313" key="1">
    <source>
        <dbReference type="EMBL" id="SMQ72973.1"/>
    </source>
</evidence>
<keyword evidence="2" id="KW-1185">Reference proteome</keyword>
<gene>
    <name evidence="1" type="ORF">SAMN06295905_2203</name>
</gene>
<dbReference type="Proteomes" id="UP000194474">
    <property type="component" value="Unassembled WGS sequence"/>
</dbReference>
<evidence type="ECO:0000313" key="2">
    <source>
        <dbReference type="Proteomes" id="UP000194474"/>
    </source>
</evidence>
<accession>A0A1Y6FKJ8</accession>
<name>A0A1Y6FKJ8_9HYPH</name>
<organism evidence="1 2">
    <name type="scientific">Devosia lucknowensis</name>
    <dbReference type="NCBI Taxonomy" id="1096929"/>
    <lineage>
        <taxon>Bacteria</taxon>
        <taxon>Pseudomonadati</taxon>
        <taxon>Pseudomonadota</taxon>
        <taxon>Alphaproteobacteria</taxon>
        <taxon>Hyphomicrobiales</taxon>
        <taxon>Devosiaceae</taxon>
        <taxon>Devosia</taxon>
    </lineage>
</organism>
<reference evidence="2" key="1">
    <citation type="submission" date="2017-04" db="EMBL/GenBank/DDBJ databases">
        <authorList>
            <person name="Varghese N."/>
            <person name="Submissions S."/>
        </authorList>
    </citation>
    <scope>NUCLEOTIDE SEQUENCE [LARGE SCALE GENOMIC DNA]</scope>
</reference>